<reference evidence="4" key="1">
    <citation type="submission" date="2020-11" db="EMBL/GenBank/DDBJ databases">
        <title>Adaptations for nitrogen fixation in a non-lichenized fungal sporocarp promotes dispersal by wood-feeding termites.</title>
        <authorList>
            <consortium name="DOE Joint Genome Institute"/>
            <person name="Koch R.A."/>
            <person name="Yoon G."/>
            <person name="Arayal U."/>
            <person name="Lail K."/>
            <person name="Amirebrahimi M."/>
            <person name="Labutti K."/>
            <person name="Lipzen A."/>
            <person name="Riley R."/>
            <person name="Barry K."/>
            <person name="Henrissat B."/>
            <person name="Grigoriev I.V."/>
            <person name="Herr J.R."/>
            <person name="Aime M.C."/>
        </authorList>
    </citation>
    <scope>NUCLEOTIDE SEQUENCE</scope>
    <source>
        <strain evidence="4">MCA 3950</strain>
    </source>
</reference>
<feature type="transmembrane region" description="Helical" evidence="2">
    <location>
        <begin position="261"/>
        <end position="284"/>
    </location>
</feature>
<accession>A0A9P8ANY8</accession>
<keyword evidence="2" id="KW-0472">Membrane</keyword>
<feature type="region of interest" description="Disordered" evidence="1">
    <location>
        <begin position="163"/>
        <end position="201"/>
    </location>
</feature>
<keyword evidence="2" id="KW-1133">Transmembrane helix</keyword>
<evidence type="ECO:0000313" key="5">
    <source>
        <dbReference type="Proteomes" id="UP000812287"/>
    </source>
</evidence>
<protein>
    <submittedName>
        <fullName evidence="4">Uncharacterized protein</fullName>
    </submittedName>
</protein>
<keyword evidence="3" id="KW-0732">Signal</keyword>
<dbReference type="AlphaFoldDB" id="A0A9P8ANY8"/>
<feature type="compositionally biased region" description="Polar residues" evidence="1">
    <location>
        <begin position="337"/>
        <end position="346"/>
    </location>
</feature>
<dbReference type="RefSeq" id="XP_043035751.1">
    <property type="nucleotide sequence ID" value="XM_043187065.1"/>
</dbReference>
<name>A0A9P8ANY8_9AGAR</name>
<organism evidence="4 5">
    <name type="scientific">Guyanagaster necrorhizus</name>
    <dbReference type="NCBI Taxonomy" id="856835"/>
    <lineage>
        <taxon>Eukaryota</taxon>
        <taxon>Fungi</taxon>
        <taxon>Dikarya</taxon>
        <taxon>Basidiomycota</taxon>
        <taxon>Agaricomycotina</taxon>
        <taxon>Agaricomycetes</taxon>
        <taxon>Agaricomycetidae</taxon>
        <taxon>Agaricales</taxon>
        <taxon>Marasmiineae</taxon>
        <taxon>Physalacriaceae</taxon>
        <taxon>Guyanagaster</taxon>
    </lineage>
</organism>
<evidence type="ECO:0000313" key="4">
    <source>
        <dbReference type="EMBL" id="KAG7442251.1"/>
    </source>
</evidence>
<feature type="chain" id="PRO_5040288239" evidence="3">
    <location>
        <begin position="20"/>
        <end position="388"/>
    </location>
</feature>
<evidence type="ECO:0000256" key="1">
    <source>
        <dbReference type="SAM" id="MobiDB-lite"/>
    </source>
</evidence>
<dbReference type="GeneID" id="66109362"/>
<dbReference type="EMBL" id="MU250552">
    <property type="protein sequence ID" value="KAG7442251.1"/>
    <property type="molecule type" value="Genomic_DNA"/>
</dbReference>
<feature type="region of interest" description="Disordered" evidence="1">
    <location>
        <begin position="331"/>
        <end position="388"/>
    </location>
</feature>
<dbReference type="Proteomes" id="UP000812287">
    <property type="component" value="Unassembled WGS sequence"/>
</dbReference>
<gene>
    <name evidence="4" type="ORF">BT62DRAFT_936092</name>
</gene>
<dbReference type="OrthoDB" id="3062663at2759"/>
<evidence type="ECO:0000256" key="2">
    <source>
        <dbReference type="SAM" id="Phobius"/>
    </source>
</evidence>
<keyword evidence="5" id="KW-1185">Reference proteome</keyword>
<proteinExistence type="predicted"/>
<evidence type="ECO:0000256" key="3">
    <source>
        <dbReference type="SAM" id="SignalP"/>
    </source>
</evidence>
<feature type="compositionally biased region" description="Basic and acidic residues" evidence="1">
    <location>
        <begin position="351"/>
        <end position="364"/>
    </location>
</feature>
<keyword evidence="2" id="KW-0812">Transmembrane</keyword>
<feature type="compositionally biased region" description="Polar residues" evidence="1">
    <location>
        <begin position="365"/>
        <end position="377"/>
    </location>
</feature>
<sequence length="388" mass="40359">MAFFLFYGLLITFMLQVSGLPITISTEHIPRAIGESMVLLAWEPQFPECFHLVSFEPRVTSGRRRERNLAENLLSHDLFISSRVAGIRHIDTLCGGLLALREISSHAYIVNEGIGTTGIQARSAVFEEFRNISYRDLEETSLRAVNASGGTVIKCRDGATATGGTAMSGNATTNGDDGGTATSGNASTTGEDGGTAISGDAIAGDNGNATSGDAINGAVGGTAVSGDAIVDTVEGASVTPTSATAASAAALPSLHHTSASVILGSTIGSLASVGIIVVLVILWCRRRSRFRDSTIPKVESPRMDSRPASLSSPILAAYPYPFAPNSGFPLPSGEGLPQTTAASPSRCSYLRSREEGRIPVREDSTPSTAESVDTTNGEPAPPAYQTSH</sequence>
<comment type="caution">
    <text evidence="4">The sequence shown here is derived from an EMBL/GenBank/DDBJ whole genome shotgun (WGS) entry which is preliminary data.</text>
</comment>
<feature type="signal peptide" evidence="3">
    <location>
        <begin position="1"/>
        <end position="19"/>
    </location>
</feature>
<feature type="compositionally biased region" description="Low complexity" evidence="1">
    <location>
        <begin position="163"/>
        <end position="190"/>
    </location>
</feature>